<protein>
    <submittedName>
        <fullName evidence="1">Uncharacterized protein</fullName>
    </submittedName>
</protein>
<name>A0AAV4ATQ5_9GAST</name>
<comment type="caution">
    <text evidence="1">The sequence shown here is derived from an EMBL/GenBank/DDBJ whole genome shotgun (WGS) entry which is preliminary data.</text>
</comment>
<evidence type="ECO:0000313" key="2">
    <source>
        <dbReference type="Proteomes" id="UP000735302"/>
    </source>
</evidence>
<organism evidence="1 2">
    <name type="scientific">Plakobranchus ocellatus</name>
    <dbReference type="NCBI Taxonomy" id="259542"/>
    <lineage>
        <taxon>Eukaryota</taxon>
        <taxon>Metazoa</taxon>
        <taxon>Spiralia</taxon>
        <taxon>Lophotrochozoa</taxon>
        <taxon>Mollusca</taxon>
        <taxon>Gastropoda</taxon>
        <taxon>Heterobranchia</taxon>
        <taxon>Euthyneura</taxon>
        <taxon>Panpulmonata</taxon>
        <taxon>Sacoglossa</taxon>
        <taxon>Placobranchoidea</taxon>
        <taxon>Plakobranchidae</taxon>
        <taxon>Plakobranchus</taxon>
    </lineage>
</organism>
<dbReference type="EMBL" id="BLXT01004148">
    <property type="protein sequence ID" value="GFO10290.1"/>
    <property type="molecule type" value="Genomic_DNA"/>
</dbReference>
<proteinExistence type="predicted"/>
<dbReference type="AlphaFoldDB" id="A0AAV4ATQ5"/>
<dbReference type="Proteomes" id="UP000735302">
    <property type="component" value="Unassembled WGS sequence"/>
</dbReference>
<keyword evidence="2" id="KW-1185">Reference proteome</keyword>
<sequence length="146" mass="16850">MHAWPSGNTRKLVPDVKGMGQTGVNDVRWLLGPRNTYIHQCWCWDSNPNLPQKGFRRFQSGSLPIAQVIRSTGKGPIGNLRCAEHAMRTINSKRTAELWEDVRGYVLNYRKQADDLVLMNYCEIMQRKYGNSNRMKKIGKEKGREK</sequence>
<gene>
    <name evidence="1" type="ORF">PoB_003679500</name>
</gene>
<evidence type="ECO:0000313" key="1">
    <source>
        <dbReference type="EMBL" id="GFO10290.1"/>
    </source>
</evidence>
<accession>A0AAV4ATQ5</accession>
<reference evidence="1 2" key="1">
    <citation type="journal article" date="2021" name="Elife">
        <title>Chloroplast acquisition without the gene transfer in kleptoplastic sea slugs, Plakobranchus ocellatus.</title>
        <authorList>
            <person name="Maeda T."/>
            <person name="Takahashi S."/>
            <person name="Yoshida T."/>
            <person name="Shimamura S."/>
            <person name="Takaki Y."/>
            <person name="Nagai Y."/>
            <person name="Toyoda A."/>
            <person name="Suzuki Y."/>
            <person name="Arimoto A."/>
            <person name="Ishii H."/>
            <person name="Satoh N."/>
            <person name="Nishiyama T."/>
            <person name="Hasebe M."/>
            <person name="Maruyama T."/>
            <person name="Minagawa J."/>
            <person name="Obokata J."/>
            <person name="Shigenobu S."/>
        </authorList>
    </citation>
    <scope>NUCLEOTIDE SEQUENCE [LARGE SCALE GENOMIC DNA]</scope>
</reference>